<keyword evidence="3" id="KW-0378">Hydrolase</keyword>
<dbReference type="PRINTS" id="PR00132">
    <property type="entry name" value="GLHYDRLASE2"/>
</dbReference>
<evidence type="ECO:0000313" key="7">
    <source>
        <dbReference type="EMBL" id="RAL48825.1"/>
    </source>
</evidence>
<evidence type="ECO:0000256" key="3">
    <source>
        <dbReference type="ARBA" id="ARBA00022801"/>
    </source>
</evidence>
<dbReference type="PANTHER" id="PTHR46323:SF2">
    <property type="entry name" value="BETA-GALACTOSIDASE"/>
    <property type="match status" value="1"/>
</dbReference>
<dbReference type="SMART" id="SM01038">
    <property type="entry name" value="Bgal_small_N"/>
    <property type="match status" value="1"/>
</dbReference>
<accession>A0A328DT06</accession>
<dbReference type="Proteomes" id="UP000249390">
    <property type="component" value="Unassembled WGS sequence"/>
</dbReference>
<comment type="caution">
    <text evidence="7">The sequence shown here is derived from an EMBL/GenBank/DDBJ whole genome shotgun (WGS) entry which is preliminary data.</text>
</comment>
<dbReference type="Pfam" id="PF02836">
    <property type="entry name" value="Glyco_hydro_2_C"/>
    <property type="match status" value="1"/>
</dbReference>
<organism evidence="7 8">
    <name type="scientific">Cuscuta australis</name>
    <dbReference type="NCBI Taxonomy" id="267555"/>
    <lineage>
        <taxon>Eukaryota</taxon>
        <taxon>Viridiplantae</taxon>
        <taxon>Streptophyta</taxon>
        <taxon>Embryophyta</taxon>
        <taxon>Tracheophyta</taxon>
        <taxon>Spermatophyta</taxon>
        <taxon>Magnoliopsida</taxon>
        <taxon>eudicotyledons</taxon>
        <taxon>Gunneridae</taxon>
        <taxon>Pentapetalae</taxon>
        <taxon>asterids</taxon>
        <taxon>lamiids</taxon>
        <taxon>Solanales</taxon>
        <taxon>Convolvulaceae</taxon>
        <taxon>Cuscuteae</taxon>
        <taxon>Cuscuta</taxon>
        <taxon>Cuscuta subgen. Grammica</taxon>
        <taxon>Cuscuta sect. Cleistogrammica</taxon>
    </lineage>
</organism>
<comment type="catalytic activity">
    <reaction evidence="1">
        <text>Hydrolysis of terminal non-reducing beta-D-galactose residues in beta-D-galactosides.</text>
        <dbReference type="EC" id="3.2.1.23"/>
    </reaction>
</comment>
<evidence type="ECO:0000256" key="5">
    <source>
        <dbReference type="ARBA" id="ARBA00032230"/>
    </source>
</evidence>
<dbReference type="PANTHER" id="PTHR46323">
    <property type="entry name" value="BETA-GALACTOSIDASE"/>
    <property type="match status" value="1"/>
</dbReference>
<keyword evidence="8" id="KW-1185">Reference proteome</keyword>
<dbReference type="GO" id="GO:0005990">
    <property type="term" value="P:lactose catabolic process"/>
    <property type="evidence" value="ECO:0007669"/>
    <property type="project" value="TreeGrafter"/>
</dbReference>
<reference evidence="7 8" key="1">
    <citation type="submission" date="2018-06" db="EMBL/GenBank/DDBJ databases">
        <title>The Genome of Cuscuta australis (Dodder) Provides Insight into the Evolution of Plant Parasitism.</title>
        <authorList>
            <person name="Liu H."/>
        </authorList>
    </citation>
    <scope>NUCLEOTIDE SEQUENCE [LARGE SCALE GENOMIC DNA]</scope>
    <source>
        <strain evidence="8">cv. Yunnan</strain>
        <tissue evidence="7">Vines</tissue>
    </source>
</reference>
<dbReference type="AlphaFoldDB" id="A0A328DT06"/>
<dbReference type="Gene3D" id="3.20.20.80">
    <property type="entry name" value="Glycosidases"/>
    <property type="match status" value="1"/>
</dbReference>
<dbReference type="Gene3D" id="2.70.98.10">
    <property type="match status" value="1"/>
</dbReference>
<dbReference type="EC" id="3.2.1.23" evidence="2"/>
<feature type="domain" description="Beta galactosidase small chain/" evidence="6">
    <location>
        <begin position="218"/>
        <end position="431"/>
    </location>
</feature>
<dbReference type="SUPFAM" id="SSF51445">
    <property type="entry name" value="(Trans)glycosidases"/>
    <property type="match status" value="1"/>
</dbReference>
<evidence type="ECO:0000256" key="2">
    <source>
        <dbReference type="ARBA" id="ARBA00012756"/>
    </source>
</evidence>
<dbReference type="Pfam" id="PF02929">
    <property type="entry name" value="Bgal_small_N"/>
    <property type="match status" value="1"/>
</dbReference>
<dbReference type="GO" id="GO:0004565">
    <property type="term" value="F:beta-galactosidase activity"/>
    <property type="evidence" value="ECO:0007669"/>
    <property type="project" value="UniProtKB-EC"/>
</dbReference>
<dbReference type="InterPro" id="IPR004199">
    <property type="entry name" value="B-gal_small/dom_5"/>
</dbReference>
<dbReference type="InterPro" id="IPR011013">
    <property type="entry name" value="Gal_mutarotase_sf_dom"/>
</dbReference>
<dbReference type="InterPro" id="IPR006101">
    <property type="entry name" value="Glyco_hydro_2"/>
</dbReference>
<gene>
    <name evidence="7" type="ORF">DM860_001145</name>
</gene>
<dbReference type="InterPro" id="IPR006103">
    <property type="entry name" value="Glyco_hydro_2_cat"/>
</dbReference>
<dbReference type="GO" id="GO:0030246">
    <property type="term" value="F:carbohydrate binding"/>
    <property type="evidence" value="ECO:0007669"/>
    <property type="project" value="InterPro"/>
</dbReference>
<sequence length="454" mass="51142">MDRVVGMVERDKNHVCIIAWSLGNESSYGPNHAAMAGWVREKDPSRLVHYEGGGSRTSSTDIVCPMYARVSNIVEIANDPTEYRPVILCEYSHAMGNSNGNLHEYWEAIDSTFGLQGGFIWDWVDQAMLKEGSNGSKHWAYGGDFGDIPNDLNFCLNGVVFPDRSPHPALQEVKFVYRQIKVVSDNNGSFEGTHRIQWENGPWHSLWSSSRASEVLLTITAKMLHFTRWVDSGHLISSTQILLLAKLEPLPHVIRSMESSLPVHNLDETIKLGQDGSWEITFNKKSSAIECWKGSHDLLNIWFWRCFPGMPCRSPWTRLPGLVEGHSNATQTVNLLPSADVRWVTFKRKDGVGIYASVYGGSPPMQMNASYYTTAELDHATRHEDLVKSDFIEVHLDHKHMGFGGDDSWSPCVHDQYLLPPVPYSFCLRFHPITATISDSDVYSDHSSKAILFQ</sequence>
<evidence type="ECO:0000256" key="1">
    <source>
        <dbReference type="ARBA" id="ARBA00001412"/>
    </source>
</evidence>
<protein>
    <recommendedName>
        <fullName evidence="2">beta-galactosidase</fullName>
        <ecNumber evidence="2">3.2.1.23</ecNumber>
    </recommendedName>
    <alternativeName>
        <fullName evidence="5">Lactase</fullName>
    </alternativeName>
</protein>
<dbReference type="GO" id="GO:0009341">
    <property type="term" value="C:beta-galactosidase complex"/>
    <property type="evidence" value="ECO:0007669"/>
    <property type="project" value="InterPro"/>
</dbReference>
<proteinExistence type="predicted"/>
<dbReference type="InterPro" id="IPR014718">
    <property type="entry name" value="GH-type_carb-bd"/>
</dbReference>
<dbReference type="InterPro" id="IPR050347">
    <property type="entry name" value="Bact_Beta-galactosidase"/>
</dbReference>
<evidence type="ECO:0000313" key="8">
    <source>
        <dbReference type="Proteomes" id="UP000249390"/>
    </source>
</evidence>
<dbReference type="SUPFAM" id="SSF74650">
    <property type="entry name" value="Galactose mutarotase-like"/>
    <property type="match status" value="1"/>
</dbReference>
<evidence type="ECO:0000256" key="4">
    <source>
        <dbReference type="ARBA" id="ARBA00023295"/>
    </source>
</evidence>
<name>A0A328DT06_9ASTE</name>
<dbReference type="EMBL" id="NQVE01000097">
    <property type="protein sequence ID" value="RAL48825.1"/>
    <property type="molecule type" value="Genomic_DNA"/>
</dbReference>
<keyword evidence="4" id="KW-0326">Glycosidase</keyword>
<dbReference type="InterPro" id="IPR017853">
    <property type="entry name" value="GH"/>
</dbReference>
<evidence type="ECO:0000259" key="6">
    <source>
        <dbReference type="SMART" id="SM01038"/>
    </source>
</evidence>